<gene>
    <name evidence="2" type="ORF">Vbra_18929</name>
</gene>
<organism evidence="2 3">
    <name type="scientific">Vitrella brassicaformis (strain CCMP3155)</name>
    <dbReference type="NCBI Taxonomy" id="1169540"/>
    <lineage>
        <taxon>Eukaryota</taxon>
        <taxon>Sar</taxon>
        <taxon>Alveolata</taxon>
        <taxon>Colpodellida</taxon>
        <taxon>Vitrellaceae</taxon>
        <taxon>Vitrella</taxon>
    </lineage>
</organism>
<evidence type="ECO:0000313" key="2">
    <source>
        <dbReference type="EMBL" id="CEM35354.1"/>
    </source>
</evidence>
<dbReference type="InParanoid" id="A0A0G4GWH2"/>
<dbReference type="Proteomes" id="UP000041254">
    <property type="component" value="Unassembled WGS sequence"/>
</dbReference>
<dbReference type="PANTHER" id="PTHR38899:SF1">
    <property type="entry name" value="PROTEIN KINASE"/>
    <property type="match status" value="1"/>
</dbReference>
<feature type="compositionally biased region" description="Pro residues" evidence="1">
    <location>
        <begin position="332"/>
        <end position="341"/>
    </location>
</feature>
<feature type="compositionally biased region" description="Basic residues" evidence="1">
    <location>
        <begin position="272"/>
        <end position="286"/>
    </location>
</feature>
<dbReference type="SUPFAM" id="SSF56784">
    <property type="entry name" value="HAD-like"/>
    <property type="match status" value="1"/>
</dbReference>
<accession>A0A0G4GWH2</accession>
<reference evidence="2 3" key="1">
    <citation type="submission" date="2014-11" db="EMBL/GenBank/DDBJ databases">
        <authorList>
            <person name="Zhu J."/>
            <person name="Qi W."/>
            <person name="Song R."/>
        </authorList>
    </citation>
    <scope>NUCLEOTIDE SEQUENCE [LARGE SCALE GENOMIC DNA]</scope>
</reference>
<evidence type="ECO:0000256" key="1">
    <source>
        <dbReference type="SAM" id="MobiDB-lite"/>
    </source>
</evidence>
<dbReference type="InterPro" id="IPR036412">
    <property type="entry name" value="HAD-like_sf"/>
</dbReference>
<keyword evidence="3" id="KW-1185">Reference proteome</keyword>
<feature type="compositionally biased region" description="Basic and acidic residues" evidence="1">
    <location>
        <begin position="309"/>
        <end position="323"/>
    </location>
</feature>
<evidence type="ECO:0000313" key="3">
    <source>
        <dbReference type="Proteomes" id="UP000041254"/>
    </source>
</evidence>
<feature type="region of interest" description="Disordered" evidence="1">
    <location>
        <begin position="1"/>
        <end position="21"/>
    </location>
</feature>
<feature type="region of interest" description="Disordered" evidence="1">
    <location>
        <begin position="240"/>
        <end position="384"/>
    </location>
</feature>
<protein>
    <submittedName>
        <fullName evidence="2">Uncharacterized protein</fullName>
    </submittedName>
</protein>
<proteinExistence type="predicted"/>
<name>A0A0G4GWH2_VITBC</name>
<feature type="compositionally biased region" description="Basic and acidic residues" evidence="1">
    <location>
        <begin position="349"/>
        <end position="378"/>
    </location>
</feature>
<dbReference type="AlphaFoldDB" id="A0A0G4GWH2"/>
<sequence length="384" mass="42310">MSSTPAGDESSAGDSSDSSGGQNVTTLWILDWDDTLLPSSVLVRLLGRRNGGSGGMCIGGGDWRDKQLPALYVELIAKIDAAATGLVETLIGNGVMVVIVSAAEELWLTLSAQRWMPNLFQVLTKHKIKMLSAQLDNVKITEWKRRKFNKVIKSVSPHTVVAVGDSTLEMDALSACERQIRVGIKVKFAPLPSCTRLLQELESLHSMLPVISQAGNRHSFSMQHANANCPSIEQEFARATRRGRNDVTPSPSRAANNRSRRRPTNTSLARTNSHRAPQRQPRIKRVRPSEPCECECQPDDDAQQDQDASTDKEVIKLIDKQQFGDDDEVVCPPSPPPPRPRNPQSRLDPSNKRPRMADHRQTSDSSKGSDSDRERQEGGVDAPQ</sequence>
<dbReference type="VEuPathDB" id="CryptoDB:Vbra_18929"/>
<dbReference type="EMBL" id="CDMY01000850">
    <property type="protein sequence ID" value="CEM35354.1"/>
    <property type="molecule type" value="Genomic_DNA"/>
</dbReference>
<dbReference type="PANTHER" id="PTHR38899">
    <property type="entry name" value="DOMAIN OOKINETE PROTEIN, PUTATIVE-RELATED"/>
    <property type="match status" value="1"/>
</dbReference>
<feature type="compositionally biased region" description="Acidic residues" evidence="1">
    <location>
        <begin position="292"/>
        <end position="304"/>
    </location>
</feature>